<reference evidence="2 3" key="1">
    <citation type="submission" date="2019-10" db="EMBL/GenBank/DDBJ databases">
        <title>A novel species.</title>
        <authorList>
            <person name="Gao J."/>
        </authorList>
    </citation>
    <scope>NUCLEOTIDE SEQUENCE [LARGE SCALE GENOMIC DNA]</scope>
    <source>
        <strain evidence="2 3">QMT-28</strain>
    </source>
</reference>
<dbReference type="Proteomes" id="UP000326179">
    <property type="component" value="Chromosome"/>
</dbReference>
<evidence type="ECO:0000259" key="1">
    <source>
        <dbReference type="Pfam" id="PF01814"/>
    </source>
</evidence>
<proteinExistence type="predicted"/>
<accession>A0A5Q0L6T1</accession>
<evidence type="ECO:0000313" key="2">
    <source>
        <dbReference type="EMBL" id="QFZ72752.1"/>
    </source>
</evidence>
<evidence type="ECO:0000313" key="3">
    <source>
        <dbReference type="Proteomes" id="UP000326179"/>
    </source>
</evidence>
<organism evidence="2 3">
    <name type="scientific">Streptomyces fagopyri</name>
    <dbReference type="NCBI Taxonomy" id="2662397"/>
    <lineage>
        <taxon>Bacteria</taxon>
        <taxon>Bacillati</taxon>
        <taxon>Actinomycetota</taxon>
        <taxon>Actinomycetes</taxon>
        <taxon>Kitasatosporales</taxon>
        <taxon>Streptomycetaceae</taxon>
        <taxon>Streptomyces</taxon>
    </lineage>
</organism>
<dbReference type="AlphaFoldDB" id="A0A5Q0L6T1"/>
<gene>
    <name evidence="2" type="ORF">GFH48_05245</name>
</gene>
<dbReference type="Gene3D" id="1.20.120.520">
    <property type="entry name" value="nmb1532 protein domain like"/>
    <property type="match status" value="1"/>
</dbReference>
<dbReference type="EMBL" id="CP045643">
    <property type="protein sequence ID" value="QFZ72752.1"/>
    <property type="molecule type" value="Genomic_DNA"/>
</dbReference>
<keyword evidence="3" id="KW-1185">Reference proteome</keyword>
<dbReference type="Pfam" id="PF01814">
    <property type="entry name" value="Hemerythrin"/>
    <property type="match status" value="1"/>
</dbReference>
<dbReference type="KEGG" id="sfy:GFH48_05245"/>
<name>A0A5Q0L6T1_9ACTN</name>
<sequence>MTTDTIDLTVMYAAHDAFRRDLGRLAGAAADGTASSPQVRAGWDNFKHQLHIHHTAEDSDLWPRVERGAAGRPRDVALLAAMEAEHAGLAALLAAVDTALRDRSAELLSCVGALAAALDDHLTHEEDSALPLVQEVLTPADWGAFTGRIREAQGLRGAALFVPWIVDGAPAADRTRFLGALPPPVRVLNRLFWEAGYRRRGLWRA</sequence>
<dbReference type="RefSeq" id="WP_153287118.1">
    <property type="nucleotide sequence ID" value="NZ_CP045643.1"/>
</dbReference>
<dbReference type="CDD" id="cd12108">
    <property type="entry name" value="Hr-like"/>
    <property type="match status" value="1"/>
</dbReference>
<dbReference type="InterPro" id="IPR012312">
    <property type="entry name" value="Hemerythrin-like"/>
</dbReference>
<feature type="domain" description="Hemerythrin-like" evidence="1">
    <location>
        <begin position="9"/>
        <end position="132"/>
    </location>
</feature>
<protein>
    <submittedName>
        <fullName evidence="2">Hemerythrin domain-containing protein</fullName>
    </submittedName>
</protein>